<reference evidence="2 3" key="1">
    <citation type="submission" date="2012-08" db="EMBL/GenBank/DDBJ databases">
        <title>Whole genome shotgun sequence of Austwickia chelonae NBRC 105200.</title>
        <authorList>
            <person name="Yoshida I."/>
            <person name="Hosoyama A."/>
            <person name="Tsuchikane K."/>
            <person name="Katsumata H."/>
            <person name="Ando Y."/>
            <person name="Ohji S."/>
            <person name="Hamada M."/>
            <person name="Tamura T."/>
            <person name="Yamazoe A."/>
            <person name="Yamazaki S."/>
            <person name="Fujita N."/>
        </authorList>
    </citation>
    <scope>NUCLEOTIDE SEQUENCE [LARGE SCALE GENOMIC DNA]</scope>
    <source>
        <strain evidence="2 3">NBRC 105200</strain>
    </source>
</reference>
<sequence>MQIRLCAAVAAAVLGTGLITVPATAAPEPLKEGESQMVAYSFKPGMIKAGLTAKDNAALSRFDAVLTVPKTPGRHPVAVIVHGSYANCVWYGHGKQIAEDASTVAWPEACGTKKPSERNNFSSGQDYVRHEAGFAYLAKHLADRGIATVAIDVATKDARWTGSISREKAQRHLVEEHLRLLRDLDAGKDHGIKLPSSLKGRLDLSRTALVGHSSGATWTAEQWNQGSLPGLKAAVALQPAVLPSLRITKAATPIMYLGSECDEQAPIAQVAEYAADAAKHAPNAPIVFGTAGHTTHAGLVGGLDSHKIGMVRVVKTPNCSDNKLLPKSTMRGQNAQVIGDFLTKALTGSTDYSFGIAEKSPVQMKAISSAAKVSTRKVDKLPQDVSARSVSFQKIDEQFLPPLPAGVKIRTSDLFRD</sequence>
<keyword evidence="3" id="KW-1185">Reference proteome</keyword>
<comment type="caution">
    <text evidence="2">The sequence shown here is derived from an EMBL/GenBank/DDBJ whole genome shotgun (WGS) entry which is preliminary data.</text>
</comment>
<keyword evidence="1" id="KW-0732">Signal</keyword>
<feature type="chain" id="PRO_5003897797" description="AB hydrolase-1 domain-containing protein" evidence="1">
    <location>
        <begin position="26"/>
        <end position="417"/>
    </location>
</feature>
<evidence type="ECO:0000256" key="1">
    <source>
        <dbReference type="SAM" id="SignalP"/>
    </source>
</evidence>
<proteinExistence type="predicted"/>
<name>K6V8N9_9MICO</name>
<feature type="signal peptide" evidence="1">
    <location>
        <begin position="1"/>
        <end position="25"/>
    </location>
</feature>
<dbReference type="SUPFAM" id="SSF53474">
    <property type="entry name" value="alpha/beta-Hydrolases"/>
    <property type="match status" value="1"/>
</dbReference>
<organism evidence="2 3">
    <name type="scientific">Austwickia chelonae NBRC 105200</name>
    <dbReference type="NCBI Taxonomy" id="1184607"/>
    <lineage>
        <taxon>Bacteria</taxon>
        <taxon>Bacillati</taxon>
        <taxon>Actinomycetota</taxon>
        <taxon>Actinomycetes</taxon>
        <taxon>Micrococcales</taxon>
        <taxon>Dermatophilaceae</taxon>
        <taxon>Austwickia</taxon>
    </lineage>
</organism>
<dbReference type="STRING" id="100225.SAMN05421595_2857"/>
<dbReference type="RefSeq" id="WP_006503333.1">
    <property type="nucleotide sequence ID" value="NZ_BAGZ01000012.1"/>
</dbReference>
<protein>
    <recommendedName>
        <fullName evidence="4">AB hydrolase-1 domain-containing protein</fullName>
    </recommendedName>
</protein>
<gene>
    <name evidence="2" type="ORF">AUCHE_12_00240</name>
</gene>
<dbReference type="EMBL" id="BAGZ01000012">
    <property type="protein sequence ID" value="GAB78578.1"/>
    <property type="molecule type" value="Genomic_DNA"/>
</dbReference>
<evidence type="ECO:0008006" key="4">
    <source>
        <dbReference type="Google" id="ProtNLM"/>
    </source>
</evidence>
<evidence type="ECO:0000313" key="2">
    <source>
        <dbReference type="EMBL" id="GAB78578.1"/>
    </source>
</evidence>
<dbReference type="Gene3D" id="3.40.50.1820">
    <property type="entry name" value="alpha/beta hydrolase"/>
    <property type="match status" value="1"/>
</dbReference>
<dbReference type="Proteomes" id="UP000008495">
    <property type="component" value="Unassembled WGS sequence"/>
</dbReference>
<accession>K6V8N9</accession>
<dbReference type="AlphaFoldDB" id="K6V8N9"/>
<evidence type="ECO:0000313" key="3">
    <source>
        <dbReference type="Proteomes" id="UP000008495"/>
    </source>
</evidence>
<dbReference type="OrthoDB" id="6646510at2"/>
<dbReference type="InterPro" id="IPR029058">
    <property type="entry name" value="AB_hydrolase_fold"/>
</dbReference>